<evidence type="ECO:0000256" key="15">
    <source>
        <dbReference type="HAMAP-Rule" id="MF_01218"/>
    </source>
</evidence>
<dbReference type="GO" id="GO:0005525">
    <property type="term" value="F:GTP binding"/>
    <property type="evidence" value="ECO:0007669"/>
    <property type="project" value="UniProtKB-KW"/>
</dbReference>
<dbReference type="InterPro" id="IPR000836">
    <property type="entry name" value="PRTase_dom"/>
</dbReference>
<evidence type="ECO:0000256" key="12">
    <source>
        <dbReference type="ARBA" id="ARBA00056901"/>
    </source>
</evidence>
<dbReference type="InterPro" id="IPR005765">
    <property type="entry name" value="UPRT"/>
</dbReference>
<evidence type="ECO:0000313" key="17">
    <source>
        <dbReference type="EMBL" id="CUO27907.1"/>
    </source>
</evidence>
<dbReference type="InterPro" id="IPR034332">
    <property type="entry name" value="Upp_B"/>
</dbReference>
<evidence type="ECO:0000256" key="7">
    <source>
        <dbReference type="ARBA" id="ARBA00022741"/>
    </source>
</evidence>
<dbReference type="GO" id="GO:0044206">
    <property type="term" value="P:UMP salvage"/>
    <property type="evidence" value="ECO:0007669"/>
    <property type="project" value="UniProtKB-UniRule"/>
</dbReference>
<keyword evidence="9 15" id="KW-0342">GTP-binding</keyword>
<dbReference type="PANTHER" id="PTHR32315:SF4">
    <property type="entry name" value="URACIL PHOSPHORIBOSYLTRANSFERASE, CHLOROPLASTIC"/>
    <property type="match status" value="1"/>
</dbReference>
<evidence type="ECO:0000256" key="9">
    <source>
        <dbReference type="ARBA" id="ARBA00023134"/>
    </source>
</evidence>
<dbReference type="InterPro" id="IPR050054">
    <property type="entry name" value="UPRTase/APRTase"/>
</dbReference>
<dbReference type="EMBL" id="CYZP01000021">
    <property type="protein sequence ID" value="CUO27907.1"/>
    <property type="molecule type" value="Genomic_DNA"/>
</dbReference>
<feature type="binding site" evidence="15">
    <location>
        <position position="200"/>
    </location>
    <ligand>
        <name>5-phospho-alpha-D-ribose 1-diphosphate</name>
        <dbReference type="ChEBI" id="CHEBI:58017"/>
    </ligand>
</feature>
<feature type="binding site" evidence="15">
    <location>
        <position position="104"/>
    </location>
    <ligand>
        <name>5-phospho-alpha-D-ribose 1-diphosphate</name>
        <dbReference type="ChEBI" id="CHEBI:58017"/>
    </ligand>
</feature>
<comment type="cofactor">
    <cofactor evidence="15">
        <name>Mg(2+)</name>
        <dbReference type="ChEBI" id="CHEBI:18420"/>
    </cofactor>
    <text evidence="15">Binds 1 Mg(2+) ion per subunit. The magnesium is bound as Mg-PRPP.</text>
</comment>
<evidence type="ECO:0000313" key="18">
    <source>
        <dbReference type="Proteomes" id="UP000095645"/>
    </source>
</evidence>
<keyword evidence="8 15" id="KW-0460">Magnesium</keyword>
<keyword evidence="5 15" id="KW-0328">Glycosyltransferase</keyword>
<dbReference type="InterPro" id="IPR029057">
    <property type="entry name" value="PRTase-like"/>
</dbReference>
<evidence type="ECO:0000256" key="13">
    <source>
        <dbReference type="ARBA" id="ARBA00072146"/>
    </source>
</evidence>
<dbReference type="UniPathway" id="UPA00574">
    <property type="reaction ID" value="UER00636"/>
</dbReference>
<evidence type="ECO:0000259" key="16">
    <source>
        <dbReference type="Pfam" id="PF14681"/>
    </source>
</evidence>
<dbReference type="HAMAP" id="MF_01218_B">
    <property type="entry name" value="Upp_B"/>
    <property type="match status" value="1"/>
</dbReference>
<dbReference type="AlphaFoldDB" id="A0A174DRP9"/>
<dbReference type="Pfam" id="PF14681">
    <property type="entry name" value="UPRTase"/>
    <property type="match status" value="1"/>
</dbReference>
<dbReference type="Proteomes" id="UP000095645">
    <property type="component" value="Unassembled WGS sequence"/>
</dbReference>
<feature type="binding site" evidence="15">
    <location>
        <begin position="199"/>
        <end position="201"/>
    </location>
    <ligand>
        <name>uracil</name>
        <dbReference type="ChEBI" id="CHEBI:17568"/>
    </ligand>
</feature>
<dbReference type="PANTHER" id="PTHR32315">
    <property type="entry name" value="ADENINE PHOSPHORIBOSYLTRANSFERASE"/>
    <property type="match status" value="1"/>
</dbReference>
<dbReference type="GO" id="GO:0004845">
    <property type="term" value="F:uracil phosphoribosyltransferase activity"/>
    <property type="evidence" value="ECO:0007669"/>
    <property type="project" value="UniProtKB-UniRule"/>
</dbReference>
<keyword evidence="4 15" id="KW-0021">Allosteric enzyme</keyword>
<dbReference type="EC" id="2.4.2.9" evidence="3 15"/>
<dbReference type="GO" id="GO:0005737">
    <property type="term" value="C:cytoplasm"/>
    <property type="evidence" value="ECO:0007669"/>
    <property type="project" value="UniProtKB-ARBA"/>
</dbReference>
<evidence type="ECO:0000256" key="5">
    <source>
        <dbReference type="ARBA" id="ARBA00022676"/>
    </source>
</evidence>
<evidence type="ECO:0000256" key="6">
    <source>
        <dbReference type="ARBA" id="ARBA00022679"/>
    </source>
</evidence>
<comment type="activity regulation">
    <text evidence="15">Allosterically activated by GTP.</text>
</comment>
<protein>
    <recommendedName>
        <fullName evidence="13 15">Uracil phosphoribosyltransferase</fullName>
        <ecNumber evidence="3 15">2.4.2.9</ecNumber>
    </recommendedName>
    <alternativeName>
        <fullName evidence="10 15">UMP pyrophosphorylase</fullName>
    </alternativeName>
    <alternativeName>
        <fullName evidence="14 15">UPRTase</fullName>
    </alternativeName>
</protein>
<feature type="binding site" evidence="15">
    <location>
        <position position="79"/>
    </location>
    <ligand>
        <name>5-phospho-alpha-D-ribose 1-diphosphate</name>
        <dbReference type="ChEBI" id="CHEBI:58017"/>
    </ligand>
</feature>
<name>A0A174DRP9_9FIRM</name>
<gene>
    <name evidence="15 17" type="primary">upp</name>
    <name evidence="17" type="ORF">ERS852476_02378</name>
</gene>
<dbReference type="Gene3D" id="3.40.50.2020">
    <property type="match status" value="1"/>
</dbReference>
<feature type="domain" description="Phosphoribosyltransferase" evidence="16">
    <location>
        <begin position="7"/>
        <end position="208"/>
    </location>
</feature>
<evidence type="ECO:0000256" key="4">
    <source>
        <dbReference type="ARBA" id="ARBA00022533"/>
    </source>
</evidence>
<accession>A0A174DRP9</accession>
<feature type="binding site" evidence="15">
    <location>
        <position position="194"/>
    </location>
    <ligand>
        <name>uracil</name>
        <dbReference type="ChEBI" id="CHEBI:17568"/>
    </ligand>
</feature>
<comment type="pathway">
    <text evidence="1 15">Pyrimidine metabolism; UMP biosynthesis via salvage pathway; UMP from uracil: step 1/1.</text>
</comment>
<dbReference type="SUPFAM" id="SSF53271">
    <property type="entry name" value="PRTase-like"/>
    <property type="match status" value="1"/>
</dbReference>
<dbReference type="GO" id="GO:0006223">
    <property type="term" value="P:uracil salvage"/>
    <property type="evidence" value="ECO:0007669"/>
    <property type="project" value="InterPro"/>
</dbReference>
<dbReference type="CDD" id="cd06223">
    <property type="entry name" value="PRTases_typeI"/>
    <property type="match status" value="1"/>
</dbReference>
<sequence>MENVYIMNHPLIQHKISMLRNKNTGTNEFRKLVEEIGILMGYEALRDLPVENVEVETPIETCMTPMISGKKLAVIPVLRAGLGMVNSILTLVPSAKVGHVGLYRDPVTHEPHEYYCKLPEAIDERISVIVDPMLATGGSAEAAVDFVKKQGGKNIKFMCIIAAPEGLRRLHEAHPDVQIYCGHLDRELNDHAYICPGLGDAGDRIFGTM</sequence>
<comment type="function">
    <text evidence="12 15">Catalyzes the conversion of uracil and 5-phospho-alpha-D-ribose 1-diphosphate (PRPP) to UMP and diphosphate.</text>
</comment>
<dbReference type="GO" id="GO:0000287">
    <property type="term" value="F:magnesium ion binding"/>
    <property type="evidence" value="ECO:0007669"/>
    <property type="project" value="UniProtKB-UniRule"/>
</dbReference>
<evidence type="ECO:0000256" key="10">
    <source>
        <dbReference type="ARBA" id="ARBA00031082"/>
    </source>
</evidence>
<dbReference type="RefSeq" id="WP_055058308.1">
    <property type="nucleotide sequence ID" value="NZ_CYZP01000021.1"/>
</dbReference>
<keyword evidence="6 15" id="KW-0808">Transferase</keyword>
<dbReference type="NCBIfam" id="TIGR01091">
    <property type="entry name" value="upp"/>
    <property type="match status" value="1"/>
</dbReference>
<feature type="binding site" evidence="15">
    <location>
        <begin position="131"/>
        <end position="139"/>
    </location>
    <ligand>
        <name>5-phospho-alpha-D-ribose 1-diphosphate</name>
        <dbReference type="ChEBI" id="CHEBI:58017"/>
    </ligand>
</feature>
<evidence type="ECO:0000256" key="8">
    <source>
        <dbReference type="ARBA" id="ARBA00022842"/>
    </source>
</evidence>
<reference evidence="17 18" key="1">
    <citation type="submission" date="2015-09" db="EMBL/GenBank/DDBJ databases">
        <authorList>
            <consortium name="Pathogen Informatics"/>
        </authorList>
    </citation>
    <scope>NUCLEOTIDE SEQUENCE [LARGE SCALE GENOMIC DNA]</scope>
    <source>
        <strain evidence="17 18">2789STDY5834861</strain>
    </source>
</reference>
<comment type="catalytic activity">
    <reaction evidence="11 15">
        <text>UMP + diphosphate = 5-phospho-alpha-D-ribose 1-diphosphate + uracil</text>
        <dbReference type="Rhea" id="RHEA:13017"/>
        <dbReference type="ChEBI" id="CHEBI:17568"/>
        <dbReference type="ChEBI" id="CHEBI:33019"/>
        <dbReference type="ChEBI" id="CHEBI:57865"/>
        <dbReference type="ChEBI" id="CHEBI:58017"/>
        <dbReference type="EC" id="2.4.2.9"/>
    </reaction>
</comment>
<evidence type="ECO:0000256" key="3">
    <source>
        <dbReference type="ARBA" id="ARBA00011894"/>
    </source>
</evidence>
<dbReference type="FunFam" id="3.40.50.2020:FF:000003">
    <property type="entry name" value="Uracil phosphoribosyltransferase"/>
    <property type="match status" value="1"/>
</dbReference>
<proteinExistence type="inferred from homology"/>
<keyword evidence="7 15" id="KW-0547">Nucleotide-binding</keyword>
<comment type="similarity">
    <text evidence="2 15">Belongs to the UPRTase family.</text>
</comment>
<evidence type="ECO:0000256" key="14">
    <source>
        <dbReference type="ARBA" id="ARBA00079807"/>
    </source>
</evidence>
<dbReference type="NCBIfam" id="NF001097">
    <property type="entry name" value="PRK00129.1"/>
    <property type="match status" value="1"/>
</dbReference>
<evidence type="ECO:0000256" key="11">
    <source>
        <dbReference type="ARBA" id="ARBA00052919"/>
    </source>
</evidence>
<organism evidence="17 18">
    <name type="scientific">Blautia obeum</name>
    <dbReference type="NCBI Taxonomy" id="40520"/>
    <lineage>
        <taxon>Bacteria</taxon>
        <taxon>Bacillati</taxon>
        <taxon>Bacillota</taxon>
        <taxon>Clostridia</taxon>
        <taxon>Lachnospirales</taxon>
        <taxon>Lachnospiraceae</taxon>
        <taxon>Blautia</taxon>
    </lineage>
</organism>
<evidence type="ECO:0000256" key="2">
    <source>
        <dbReference type="ARBA" id="ARBA00009516"/>
    </source>
</evidence>
<evidence type="ECO:0000256" key="1">
    <source>
        <dbReference type="ARBA" id="ARBA00005180"/>
    </source>
</evidence>